<dbReference type="InterPro" id="IPR028998">
    <property type="entry name" value="RimP_C"/>
</dbReference>
<dbReference type="EMBL" id="CP069127">
    <property type="protein sequence ID" value="QRG68908.1"/>
    <property type="molecule type" value="Genomic_DNA"/>
</dbReference>
<organism evidence="2 3">
    <name type="scientific">Brevibacillus choshinensis</name>
    <dbReference type="NCBI Taxonomy" id="54911"/>
    <lineage>
        <taxon>Bacteria</taxon>
        <taxon>Bacillati</taxon>
        <taxon>Bacillota</taxon>
        <taxon>Bacilli</taxon>
        <taxon>Bacillales</taxon>
        <taxon>Paenibacillaceae</taxon>
        <taxon>Brevibacillus</taxon>
    </lineage>
</organism>
<evidence type="ECO:0000313" key="3">
    <source>
        <dbReference type="Proteomes" id="UP000596248"/>
    </source>
</evidence>
<protein>
    <recommendedName>
        <fullName evidence="1">Ribosome maturation factor RimP C-terminal domain-containing protein</fullName>
    </recommendedName>
</protein>
<dbReference type="Pfam" id="PF17384">
    <property type="entry name" value="DUF150_C"/>
    <property type="match status" value="1"/>
</dbReference>
<evidence type="ECO:0000259" key="1">
    <source>
        <dbReference type="Pfam" id="PF17384"/>
    </source>
</evidence>
<name>A0ABX7FRM4_BRECH</name>
<gene>
    <name evidence="2" type="ORF">JNE38_07130</name>
</gene>
<evidence type="ECO:0000313" key="2">
    <source>
        <dbReference type="EMBL" id="QRG68908.1"/>
    </source>
</evidence>
<keyword evidence="3" id="KW-1185">Reference proteome</keyword>
<sequence>MAFKDQMKKFVGRNVKVETVRGNFVGRLIEVKSTSLIIRETENNRRIVISASKIIAVSEQTPNC</sequence>
<dbReference type="RefSeq" id="WP_203355906.1">
    <property type="nucleotide sequence ID" value="NZ_CP069127.1"/>
</dbReference>
<dbReference type="Proteomes" id="UP000596248">
    <property type="component" value="Chromosome"/>
</dbReference>
<feature type="domain" description="Ribosome maturation factor RimP C-terminal" evidence="1">
    <location>
        <begin position="7"/>
        <end position="54"/>
    </location>
</feature>
<proteinExistence type="predicted"/>
<accession>A0ABX7FRM4</accession>
<reference evidence="2 3" key="1">
    <citation type="submission" date="2021-01" db="EMBL/GenBank/DDBJ databases">
        <title>Identification of strong promoters based on the transcriptome of Brevibacillus choshinensis.</title>
        <authorList>
            <person name="Yao D."/>
            <person name="Zhang K."/>
            <person name="Wu J."/>
        </authorList>
    </citation>
    <scope>NUCLEOTIDE SEQUENCE [LARGE SCALE GENOMIC DNA]</scope>
    <source>
        <strain evidence="2 3">HPD31-SP3</strain>
    </source>
</reference>